<comment type="caution">
    <text evidence="1">The sequence shown here is derived from an EMBL/GenBank/DDBJ whole genome shotgun (WGS) entry which is preliminary data.</text>
</comment>
<organism evidence="1 2">
    <name type="scientific">Penicillium salamii</name>
    <dbReference type="NCBI Taxonomy" id="1612424"/>
    <lineage>
        <taxon>Eukaryota</taxon>
        <taxon>Fungi</taxon>
        <taxon>Dikarya</taxon>
        <taxon>Ascomycota</taxon>
        <taxon>Pezizomycotina</taxon>
        <taxon>Eurotiomycetes</taxon>
        <taxon>Eurotiomycetidae</taxon>
        <taxon>Eurotiales</taxon>
        <taxon>Aspergillaceae</taxon>
        <taxon>Penicillium</taxon>
    </lineage>
</organism>
<name>A0A9W4J2C2_9EURO</name>
<evidence type="ECO:0000313" key="2">
    <source>
        <dbReference type="Proteomes" id="UP001152592"/>
    </source>
</evidence>
<dbReference type="EMBL" id="CAJVPD010000210">
    <property type="protein sequence ID" value="CAG8366887.1"/>
    <property type="molecule type" value="Genomic_DNA"/>
</dbReference>
<sequence>MILFYFASRKGRSGYSAIVEFLLDHSGRPVNSDLPGRNNIWAVPRLQEKDVSLIMRLANSGFDFDISDVSRWTHHTKHNLLLLFSKNKSLVRMPEILRLICHENAADLRAALREGRVSASEKVGDHALLEWAFDWPEGMEVLLEFGADAKYHFRSLAYPGMGRHSSAALLLREGCLIAKYDLDESVSCDDGGERVRLLVNELAARRRRLRKLAEDSLPWASISQYGGDRILDGRDCLKVLELLVEHKISFPHSFTTQVEKFLMVSDAETVYHRLRKKQCAEALYQAGFLDTDMLDSKGNSPLSSLSVCYDSLSDFIEMVEWHVSNGADLNRRLPWANESASHLLASQMIKCVGSDQEADHPFHMAGAENTLRGFIAMSNEFFAPTRIPDGCNCPCSPDGCTTISVILREFTFYERFCCRKCVRGVFEELEEWDQSYWKEPQTFIRSLTFNALDLNHTCFSYTKKGSVGMRQIFPYDDKYINDNRDEQSALIEFEELVEELEQKFDELSLPLKEFLSGPWYRRVKDHLLTRQPYEEQAIAEARSIGVELEFCGLSVPDWVVIGIANKVEELSDEE</sequence>
<proteinExistence type="predicted"/>
<protein>
    <submittedName>
        <fullName evidence="1">Uncharacterized protein</fullName>
    </submittedName>
</protein>
<dbReference type="InterPro" id="IPR036770">
    <property type="entry name" value="Ankyrin_rpt-contain_sf"/>
</dbReference>
<gene>
    <name evidence="1" type="ORF">PSALAMII_LOCUS4215</name>
</gene>
<dbReference type="OrthoDB" id="10254310at2759"/>
<dbReference type="Proteomes" id="UP001152592">
    <property type="component" value="Unassembled WGS sequence"/>
</dbReference>
<dbReference type="Gene3D" id="1.25.40.20">
    <property type="entry name" value="Ankyrin repeat-containing domain"/>
    <property type="match status" value="1"/>
</dbReference>
<reference evidence="1" key="1">
    <citation type="submission" date="2021-07" db="EMBL/GenBank/DDBJ databases">
        <authorList>
            <person name="Branca A.L. A."/>
        </authorList>
    </citation>
    <scope>NUCLEOTIDE SEQUENCE</scope>
</reference>
<dbReference type="AlphaFoldDB" id="A0A9W4J2C2"/>
<evidence type="ECO:0000313" key="1">
    <source>
        <dbReference type="EMBL" id="CAG8366887.1"/>
    </source>
</evidence>
<accession>A0A9W4J2C2</accession>